<dbReference type="AlphaFoldDB" id="A0A816FQW9"/>
<dbReference type="Proteomes" id="UP000681967">
    <property type="component" value="Unassembled WGS sequence"/>
</dbReference>
<dbReference type="EMBL" id="CAJOBJ010048654">
    <property type="protein sequence ID" value="CAF4363069.1"/>
    <property type="molecule type" value="Genomic_DNA"/>
</dbReference>
<accession>A0A816FQW9</accession>
<protein>
    <submittedName>
        <fullName evidence="2">Uncharacterized protein</fullName>
    </submittedName>
</protein>
<evidence type="ECO:0000313" key="5">
    <source>
        <dbReference type="Proteomes" id="UP000663834"/>
    </source>
</evidence>
<evidence type="ECO:0000313" key="3">
    <source>
        <dbReference type="EMBL" id="CAF4363069.1"/>
    </source>
</evidence>
<dbReference type="Proteomes" id="UP000663855">
    <property type="component" value="Unassembled WGS sequence"/>
</dbReference>
<dbReference type="EMBL" id="CAJNOW010018402">
    <property type="protein sequence ID" value="CAF1664942.1"/>
    <property type="molecule type" value="Genomic_DNA"/>
</dbReference>
<dbReference type="EMBL" id="CAJOBH010049215">
    <property type="protein sequence ID" value="CAF4370642.1"/>
    <property type="molecule type" value="Genomic_DNA"/>
</dbReference>
<evidence type="ECO:0000313" key="1">
    <source>
        <dbReference type="EMBL" id="CAF1205931.1"/>
    </source>
</evidence>
<proteinExistence type="predicted"/>
<evidence type="ECO:0000313" key="4">
    <source>
        <dbReference type="EMBL" id="CAF4370642.1"/>
    </source>
</evidence>
<reference evidence="2" key="1">
    <citation type="submission" date="2021-02" db="EMBL/GenBank/DDBJ databases">
        <authorList>
            <person name="Nowell W R."/>
        </authorList>
    </citation>
    <scope>NUCLEOTIDE SEQUENCE</scope>
</reference>
<gene>
    <name evidence="4" type="ORF">BYL167_LOCUS30301</name>
    <name evidence="1" type="ORF">CJN711_LOCUS12266</name>
    <name evidence="3" type="ORF">GIL414_LOCUS28493</name>
    <name evidence="2" type="ORF">KQP761_LOCUS32887</name>
</gene>
<dbReference type="OrthoDB" id="9992033at2759"/>
<organism evidence="2 5">
    <name type="scientific">Rotaria magnacalcarata</name>
    <dbReference type="NCBI Taxonomy" id="392030"/>
    <lineage>
        <taxon>Eukaryota</taxon>
        <taxon>Metazoa</taxon>
        <taxon>Spiralia</taxon>
        <taxon>Gnathifera</taxon>
        <taxon>Rotifera</taxon>
        <taxon>Eurotatoria</taxon>
        <taxon>Bdelloidea</taxon>
        <taxon>Philodinida</taxon>
        <taxon>Philodinidae</taxon>
        <taxon>Rotaria</taxon>
    </lineage>
</organism>
<dbReference type="Proteomes" id="UP000663834">
    <property type="component" value="Unassembled WGS sequence"/>
</dbReference>
<sequence>MASSTNNLDHIIVWLDKNVAESDRYPLMKSAFRTTVNPESVSQTSIIGDDLSNNICDERTDQEANSDSNPFGLKLFDDLDKCYKFLLANAGKKRIFFITSGALGQYIVPKLLNKDPQVFQDKNGKLYEHSIYIFCAHMAAHAEWAQDFLDLNCIQMEHDEQIVLFWLTRDIANYFVTKGKEELTKTDIATIKQAYQDLTWGRSLYVKANSVKKGLPIDALLREIDKLIVEAENKIKESED</sequence>
<name>A0A816FQW9_9BILA</name>
<dbReference type="Proteomes" id="UP000681720">
    <property type="component" value="Unassembled WGS sequence"/>
</dbReference>
<evidence type="ECO:0000313" key="2">
    <source>
        <dbReference type="EMBL" id="CAF1664942.1"/>
    </source>
</evidence>
<dbReference type="EMBL" id="CAJNOV010005344">
    <property type="protein sequence ID" value="CAF1205931.1"/>
    <property type="molecule type" value="Genomic_DNA"/>
</dbReference>
<comment type="caution">
    <text evidence="2">The sequence shown here is derived from an EMBL/GenBank/DDBJ whole genome shotgun (WGS) entry which is preliminary data.</text>
</comment>